<feature type="chain" id="PRO_5035244543" evidence="2">
    <location>
        <begin position="22"/>
        <end position="107"/>
    </location>
</feature>
<keyword evidence="1" id="KW-0812">Transmembrane</keyword>
<keyword evidence="4" id="KW-1185">Reference proteome</keyword>
<feature type="transmembrane region" description="Helical" evidence="1">
    <location>
        <begin position="51"/>
        <end position="70"/>
    </location>
</feature>
<comment type="caution">
    <text evidence="3">The sequence shown here is derived from an EMBL/GenBank/DDBJ whole genome shotgun (WGS) entry which is preliminary data.</text>
</comment>
<accession>A0A8J8P5H8</accession>
<evidence type="ECO:0000256" key="1">
    <source>
        <dbReference type="SAM" id="Phobius"/>
    </source>
</evidence>
<reference evidence="3" key="1">
    <citation type="submission" date="2019-06" db="EMBL/GenBank/DDBJ databases">
        <authorList>
            <person name="Zheng W."/>
        </authorList>
    </citation>
    <scope>NUCLEOTIDE SEQUENCE</scope>
    <source>
        <strain evidence="3">QDHG01</strain>
    </source>
</reference>
<evidence type="ECO:0000256" key="2">
    <source>
        <dbReference type="SAM" id="SignalP"/>
    </source>
</evidence>
<name>A0A8J8P5H8_HALGN</name>
<proteinExistence type="predicted"/>
<keyword evidence="1" id="KW-1133">Transmembrane helix</keyword>
<dbReference type="EMBL" id="RRYP01001195">
    <property type="protein sequence ID" value="TNV86274.1"/>
    <property type="molecule type" value="Genomic_DNA"/>
</dbReference>
<gene>
    <name evidence="3" type="ORF">FGO68_gene10519</name>
</gene>
<protein>
    <submittedName>
        <fullName evidence="3">Uncharacterized protein</fullName>
    </submittedName>
</protein>
<feature type="signal peptide" evidence="2">
    <location>
        <begin position="1"/>
        <end position="21"/>
    </location>
</feature>
<dbReference type="Proteomes" id="UP000785679">
    <property type="component" value="Unassembled WGS sequence"/>
</dbReference>
<keyword evidence="2" id="KW-0732">Signal</keyword>
<keyword evidence="1" id="KW-0472">Membrane</keyword>
<dbReference type="AlphaFoldDB" id="A0A8J8P5H8"/>
<organism evidence="3 4">
    <name type="scientific">Halteria grandinella</name>
    <dbReference type="NCBI Taxonomy" id="5974"/>
    <lineage>
        <taxon>Eukaryota</taxon>
        <taxon>Sar</taxon>
        <taxon>Alveolata</taxon>
        <taxon>Ciliophora</taxon>
        <taxon>Intramacronucleata</taxon>
        <taxon>Spirotrichea</taxon>
        <taxon>Stichotrichia</taxon>
        <taxon>Sporadotrichida</taxon>
        <taxon>Halteriidae</taxon>
        <taxon>Halteria</taxon>
    </lineage>
</organism>
<sequence>MVFPLCLLLATFFGFFGISSPNPNVSASFLCVETSFSIAFRQFKAPWPRTFMIYLLQVVSACILCLLLYIRDMSQIPFLLQSMAIEFQRYFKSLWGFLQESWPITRN</sequence>
<evidence type="ECO:0000313" key="4">
    <source>
        <dbReference type="Proteomes" id="UP000785679"/>
    </source>
</evidence>
<evidence type="ECO:0000313" key="3">
    <source>
        <dbReference type="EMBL" id="TNV86274.1"/>
    </source>
</evidence>